<sequence>MSTLVTETAVRRYQVRFEVPDPNLKAFLGREMRKFGPVDLSQHDKTTIKDDGTVHFFVVIYAIKPDKDAVFQDATKGSPYFNKMWRLQDDQQPCPQTGNSAIFSPAAGGQLARNPSPNNDLVRSRRADVEYLVRYMVPVRTLVQHFDADDPFECDLCSGHSICEALALDSNMVFYDVEPDDEADFEAAAMANPFLDYMLWLNGPPPQDSEIGQPQCQPSGRLRFMCHSKLGEAPSAQLLKKAGQRVNVLDLLVGIEGLNEQGAWKLILSNEPAEADKTKDIRARKPSLVMWTYPVEEEQLKPGEKRYAVGDMPPRYKVGDWFNALDCLVLDPIDDMAQVSVDKRGVVFVFTDDKLGESILIQMRDAEAALEARDAESAH</sequence>
<dbReference type="VEuPathDB" id="FungiDB:sr13028"/>
<evidence type="ECO:0000313" key="3">
    <source>
        <dbReference type="Proteomes" id="UP000008867"/>
    </source>
</evidence>
<gene>
    <name evidence="2" type="ORF">sr13028</name>
</gene>
<protein>
    <submittedName>
        <fullName evidence="2">Uncharacterized protein</fullName>
    </submittedName>
</protein>
<evidence type="ECO:0000256" key="1">
    <source>
        <dbReference type="SAM" id="MobiDB-lite"/>
    </source>
</evidence>
<dbReference type="HOGENOM" id="CLU_729928_0_0_1"/>
<name>E6ZYL3_SPORE</name>
<feature type="region of interest" description="Disordered" evidence="1">
    <location>
        <begin position="96"/>
        <end position="119"/>
    </location>
</feature>
<dbReference type="EMBL" id="FQ311463">
    <property type="protein sequence ID" value="CBQ72320.1"/>
    <property type="molecule type" value="Genomic_DNA"/>
</dbReference>
<keyword evidence="3" id="KW-1185">Reference proteome</keyword>
<proteinExistence type="predicted"/>
<dbReference type="Proteomes" id="UP000008867">
    <property type="component" value="Chromosome 4"/>
</dbReference>
<accession>E6ZYL3</accession>
<evidence type="ECO:0000313" key="2">
    <source>
        <dbReference type="EMBL" id="CBQ72320.1"/>
    </source>
</evidence>
<reference evidence="2 3" key="1">
    <citation type="journal article" date="2010" name="Science">
        <title>Pathogenicity determinants in smut fungi revealed by genome comparison.</title>
        <authorList>
            <person name="Schirawski J."/>
            <person name="Mannhaupt G."/>
            <person name="Muench K."/>
            <person name="Brefort T."/>
            <person name="Schipper K."/>
            <person name="Doehlemann G."/>
            <person name="Di Stasio M."/>
            <person name="Roessel N."/>
            <person name="Mendoza-Mendoza A."/>
            <person name="Pester D."/>
            <person name="Mueller O."/>
            <person name="Winterberg B."/>
            <person name="Meyer E."/>
            <person name="Ghareeb H."/>
            <person name="Wollenberg T."/>
            <person name="Muensterkoetter M."/>
            <person name="Wong P."/>
            <person name="Walter M."/>
            <person name="Stukenbrock E."/>
            <person name="Gueldener U."/>
            <person name="Kahmann R."/>
        </authorList>
    </citation>
    <scope>NUCLEOTIDE SEQUENCE [LARGE SCALE GENOMIC DNA]</scope>
    <source>
        <strain evidence="3">SRZ2</strain>
    </source>
</reference>
<dbReference type="AlphaFoldDB" id="E6ZYL3"/>
<organism evidence="2 3">
    <name type="scientific">Sporisorium reilianum (strain SRZ2)</name>
    <name type="common">Maize head smut fungus</name>
    <dbReference type="NCBI Taxonomy" id="999809"/>
    <lineage>
        <taxon>Eukaryota</taxon>
        <taxon>Fungi</taxon>
        <taxon>Dikarya</taxon>
        <taxon>Basidiomycota</taxon>
        <taxon>Ustilaginomycotina</taxon>
        <taxon>Ustilaginomycetes</taxon>
        <taxon>Ustilaginales</taxon>
        <taxon>Ustilaginaceae</taxon>
        <taxon>Sporisorium</taxon>
    </lineage>
</organism>